<dbReference type="PANTHER" id="PTHR48111">
    <property type="entry name" value="REGULATOR OF RPOS"/>
    <property type="match status" value="1"/>
</dbReference>
<dbReference type="SMART" id="SM00862">
    <property type="entry name" value="Trans_reg_C"/>
    <property type="match status" value="1"/>
</dbReference>
<dbReference type="PROSITE" id="PS51755">
    <property type="entry name" value="OMPR_PHOB"/>
    <property type="match status" value="1"/>
</dbReference>
<dbReference type="SUPFAM" id="SSF52172">
    <property type="entry name" value="CheY-like"/>
    <property type="match status" value="1"/>
</dbReference>
<dbReference type="Gene3D" id="3.40.50.2300">
    <property type="match status" value="1"/>
</dbReference>
<evidence type="ECO:0000256" key="9">
    <source>
        <dbReference type="ARBA" id="ARBA00024867"/>
    </source>
</evidence>
<organism evidence="14 15">
    <name type="scientific">Eubacterium maltosivorans</name>
    <dbReference type="NCBI Taxonomy" id="2041044"/>
    <lineage>
        <taxon>Bacteria</taxon>
        <taxon>Bacillati</taxon>
        <taxon>Bacillota</taxon>
        <taxon>Clostridia</taxon>
        <taxon>Eubacteriales</taxon>
        <taxon>Eubacteriaceae</taxon>
        <taxon>Eubacterium</taxon>
    </lineage>
</organism>
<evidence type="ECO:0000313" key="15">
    <source>
        <dbReference type="Proteomes" id="UP000218387"/>
    </source>
</evidence>
<evidence type="ECO:0000256" key="7">
    <source>
        <dbReference type="ARBA" id="ARBA00023125"/>
    </source>
</evidence>
<evidence type="ECO:0000256" key="10">
    <source>
        <dbReference type="PROSITE-ProRule" id="PRU00169"/>
    </source>
</evidence>
<evidence type="ECO:0000256" key="2">
    <source>
        <dbReference type="ARBA" id="ARBA00018672"/>
    </source>
</evidence>
<evidence type="ECO:0000256" key="1">
    <source>
        <dbReference type="ARBA" id="ARBA00004496"/>
    </source>
</evidence>
<dbReference type="InterPro" id="IPR001789">
    <property type="entry name" value="Sig_transdc_resp-reg_receiver"/>
</dbReference>
<dbReference type="Gene3D" id="1.10.10.10">
    <property type="entry name" value="Winged helix-like DNA-binding domain superfamily/Winged helix DNA-binding domain"/>
    <property type="match status" value="1"/>
</dbReference>
<dbReference type="Pfam" id="PF00486">
    <property type="entry name" value="Trans_reg_C"/>
    <property type="match status" value="1"/>
</dbReference>
<gene>
    <name evidence="14" type="ORF">CPZ25_012790</name>
</gene>
<proteinExistence type="predicted"/>
<evidence type="ECO:0000256" key="8">
    <source>
        <dbReference type="ARBA" id="ARBA00023163"/>
    </source>
</evidence>
<keyword evidence="7 11" id="KW-0238">DNA-binding</keyword>
<dbReference type="InterPro" id="IPR039420">
    <property type="entry name" value="WalR-like"/>
</dbReference>
<dbReference type="InterPro" id="IPR011006">
    <property type="entry name" value="CheY-like_superfamily"/>
</dbReference>
<dbReference type="CDD" id="cd00383">
    <property type="entry name" value="trans_reg_C"/>
    <property type="match status" value="1"/>
</dbReference>
<evidence type="ECO:0000256" key="6">
    <source>
        <dbReference type="ARBA" id="ARBA00023015"/>
    </source>
</evidence>
<evidence type="ECO:0000259" key="13">
    <source>
        <dbReference type="PROSITE" id="PS51755"/>
    </source>
</evidence>
<dbReference type="GO" id="GO:0042802">
    <property type="term" value="F:identical protein binding"/>
    <property type="evidence" value="ECO:0007669"/>
    <property type="project" value="UniProtKB-ARBA"/>
</dbReference>
<evidence type="ECO:0000256" key="11">
    <source>
        <dbReference type="PROSITE-ProRule" id="PRU01091"/>
    </source>
</evidence>
<evidence type="ECO:0000256" key="3">
    <source>
        <dbReference type="ARBA" id="ARBA00022490"/>
    </source>
</evidence>
<dbReference type="InterPro" id="IPR036388">
    <property type="entry name" value="WH-like_DNA-bd_sf"/>
</dbReference>
<keyword evidence="4 10" id="KW-0597">Phosphoprotein</keyword>
<evidence type="ECO:0000256" key="4">
    <source>
        <dbReference type="ARBA" id="ARBA00022553"/>
    </source>
</evidence>
<name>A0A4P9CBP1_EUBML</name>
<dbReference type="SMART" id="SM00448">
    <property type="entry name" value="REC"/>
    <property type="match status" value="1"/>
</dbReference>
<dbReference type="EMBL" id="CP029487">
    <property type="protein sequence ID" value="QCT72162.1"/>
    <property type="molecule type" value="Genomic_DNA"/>
</dbReference>
<dbReference type="SUPFAM" id="SSF46894">
    <property type="entry name" value="C-terminal effector domain of the bipartite response regulators"/>
    <property type="match status" value="1"/>
</dbReference>
<dbReference type="Proteomes" id="UP000218387">
    <property type="component" value="Chromosome"/>
</dbReference>
<keyword evidence="3" id="KW-0963">Cytoplasm</keyword>
<keyword evidence="15" id="KW-1185">Reference proteome</keyword>
<evidence type="ECO:0000313" key="14">
    <source>
        <dbReference type="EMBL" id="QCT72162.1"/>
    </source>
</evidence>
<reference evidence="14 15" key="1">
    <citation type="submission" date="2018-05" db="EMBL/GenBank/DDBJ databases">
        <title>Genome comparison of Eubacterium sp.</title>
        <authorList>
            <person name="Feng Y."/>
            <person name="Sanchez-Andrea I."/>
            <person name="Stams A.J.M."/>
            <person name="De Vos W.M."/>
        </authorList>
    </citation>
    <scope>NUCLEOTIDE SEQUENCE [LARGE SCALE GENOMIC DNA]</scope>
    <source>
        <strain evidence="14 15">YI</strain>
    </source>
</reference>
<feature type="domain" description="OmpR/PhoB-type" evidence="13">
    <location>
        <begin position="136"/>
        <end position="235"/>
    </location>
</feature>
<comment type="subcellular location">
    <subcellularLocation>
        <location evidence="1">Cytoplasm</location>
    </subcellularLocation>
</comment>
<dbReference type="GO" id="GO:0000156">
    <property type="term" value="F:phosphorelay response regulator activity"/>
    <property type="evidence" value="ECO:0007669"/>
    <property type="project" value="TreeGrafter"/>
</dbReference>
<dbReference type="PROSITE" id="PS50110">
    <property type="entry name" value="RESPONSE_REGULATORY"/>
    <property type="match status" value="1"/>
</dbReference>
<evidence type="ECO:0000256" key="5">
    <source>
        <dbReference type="ARBA" id="ARBA00023012"/>
    </source>
</evidence>
<dbReference type="Pfam" id="PF00072">
    <property type="entry name" value="Response_reg"/>
    <property type="match status" value="1"/>
</dbReference>
<dbReference type="GO" id="GO:0005829">
    <property type="term" value="C:cytosol"/>
    <property type="evidence" value="ECO:0007669"/>
    <property type="project" value="TreeGrafter"/>
</dbReference>
<dbReference type="InterPro" id="IPR016032">
    <property type="entry name" value="Sig_transdc_resp-reg_C-effctor"/>
</dbReference>
<dbReference type="GO" id="GO:0032993">
    <property type="term" value="C:protein-DNA complex"/>
    <property type="evidence" value="ECO:0007669"/>
    <property type="project" value="TreeGrafter"/>
</dbReference>
<comment type="function">
    <text evidence="9">May play the central regulatory role in sporulation. It may be an element of the effector pathway responsible for the activation of sporulation genes in response to nutritional stress. Spo0A may act in concert with spo0H (a sigma factor) to control the expression of some genes that are critical to the sporulation process.</text>
</comment>
<keyword evidence="8" id="KW-0804">Transcription</keyword>
<feature type="modified residue" description="4-aspartylphosphate" evidence="10">
    <location>
        <position position="58"/>
    </location>
</feature>
<dbReference type="FunFam" id="1.10.10.10:FF:000018">
    <property type="entry name" value="DNA-binding response regulator ResD"/>
    <property type="match status" value="1"/>
</dbReference>
<keyword evidence="5" id="KW-0902">Two-component regulatory system</keyword>
<keyword evidence="6" id="KW-0805">Transcription regulation</keyword>
<evidence type="ECO:0000259" key="12">
    <source>
        <dbReference type="PROSITE" id="PS50110"/>
    </source>
</evidence>
<dbReference type="Gene3D" id="6.10.250.690">
    <property type="match status" value="1"/>
</dbReference>
<dbReference type="RefSeq" id="WP_074616449.1">
    <property type="nucleotide sequence ID" value="NZ_CP029487.1"/>
</dbReference>
<accession>A0A4P9CBP1</accession>
<feature type="domain" description="Response regulatory" evidence="12">
    <location>
        <begin position="8"/>
        <end position="122"/>
    </location>
</feature>
<dbReference type="GO" id="GO:0000987">
    <property type="term" value="F:cis-regulatory region sequence-specific DNA binding"/>
    <property type="evidence" value="ECO:0007669"/>
    <property type="project" value="UniProtKB-ARBA"/>
</dbReference>
<dbReference type="InterPro" id="IPR001867">
    <property type="entry name" value="OmpR/PhoB-type_DNA-bd"/>
</dbReference>
<dbReference type="FunFam" id="3.40.50.2300:FF:000021">
    <property type="entry name" value="Two-component system response regulator KdpE"/>
    <property type="match status" value="1"/>
</dbReference>
<dbReference type="PANTHER" id="PTHR48111:SF52">
    <property type="entry name" value="TRANSCRIPTIONAL REGULATORY PROTEIN YVRH"/>
    <property type="match status" value="1"/>
</dbReference>
<protein>
    <recommendedName>
        <fullName evidence="2">Stage 0 sporulation protein A homolog</fullName>
    </recommendedName>
</protein>
<dbReference type="KEGG" id="emt:CPZ25_012790"/>
<feature type="DNA-binding region" description="OmpR/PhoB-type" evidence="11">
    <location>
        <begin position="136"/>
        <end position="235"/>
    </location>
</feature>
<sequence>MESVYDKRILLVDDEPDITELVETALRKEGFRCVNRAFTGSEALAVCEKNAPDVVILDIMLPDMDGIEVCRAIREFSYCPVLFLSARNDDVDKILGLGSGGDDYITKPFSPKELVFRVKAQLRRMEYNKTADAAAGRRINAGGLEIDVDGSRVYQNGRELELTAREFGILLYLAENAGKIISKDRLYEQVWGELSAVCDNTIMVHIHHLREKIEKDPSSPDLILTVKGLGYRLAVGTGQ</sequence>
<dbReference type="AlphaFoldDB" id="A0A4P9CBP1"/>
<dbReference type="GO" id="GO:0045893">
    <property type="term" value="P:positive regulation of DNA-templated transcription"/>
    <property type="evidence" value="ECO:0007669"/>
    <property type="project" value="UniProtKB-ARBA"/>
</dbReference>
<dbReference type="CDD" id="cd17574">
    <property type="entry name" value="REC_OmpR"/>
    <property type="match status" value="1"/>
</dbReference>